<evidence type="ECO:0000313" key="3">
    <source>
        <dbReference type="EMBL" id="EMA01810.1"/>
    </source>
</evidence>
<reference evidence="3 4" key="1">
    <citation type="journal article" date="2014" name="PLoS Genet.">
        <title>Phylogenetically driven sequencing of extremely halophilic archaea reveals strategies for static and dynamic osmo-response.</title>
        <authorList>
            <person name="Becker E.A."/>
            <person name="Seitzer P.M."/>
            <person name="Tritt A."/>
            <person name="Larsen D."/>
            <person name="Krusor M."/>
            <person name="Yao A.I."/>
            <person name="Wu D."/>
            <person name="Madern D."/>
            <person name="Eisen J.A."/>
            <person name="Darling A.E."/>
            <person name="Facciotti M.T."/>
        </authorList>
    </citation>
    <scope>NUCLEOTIDE SEQUENCE [LARGE SCALE GENOMIC DNA]</scope>
    <source>
        <strain evidence="3 4">ATCC 29715</strain>
    </source>
</reference>
<dbReference type="EMBL" id="AOLQ01000065">
    <property type="protein sequence ID" value="EMA01810.1"/>
    <property type="molecule type" value="Genomic_DNA"/>
</dbReference>
<sequence>MANIHQLRRIGSNSSGDKVGVELPRDDIELEGLLDENGELTDTPQVAISRVDDGEWRIERLGDQA</sequence>
<gene>
    <name evidence="3" type="ORF">C437_15361</name>
</gene>
<organism evidence="3 4">
    <name type="scientific">Haloarcula vallismortis ATCC 29715</name>
    <dbReference type="NCBI Taxonomy" id="662477"/>
    <lineage>
        <taxon>Archaea</taxon>
        <taxon>Methanobacteriati</taxon>
        <taxon>Methanobacteriota</taxon>
        <taxon>Stenosarchaea group</taxon>
        <taxon>Halobacteria</taxon>
        <taxon>Halobacteriales</taxon>
        <taxon>Haloarculaceae</taxon>
        <taxon>Haloarcula</taxon>
    </lineage>
</organism>
<dbReference type="Proteomes" id="UP000011534">
    <property type="component" value="Unassembled WGS sequence"/>
</dbReference>
<accession>M0J245</accession>
<evidence type="ECO:0000259" key="2">
    <source>
        <dbReference type="Pfam" id="PF26227"/>
    </source>
</evidence>
<evidence type="ECO:0000313" key="4">
    <source>
        <dbReference type="Proteomes" id="UP000011534"/>
    </source>
</evidence>
<feature type="region of interest" description="Disordered" evidence="1">
    <location>
        <begin position="1"/>
        <end position="22"/>
    </location>
</feature>
<proteinExistence type="predicted"/>
<dbReference type="AlphaFoldDB" id="M0J245"/>
<keyword evidence="4" id="KW-1185">Reference proteome</keyword>
<protein>
    <recommendedName>
        <fullName evidence="2">DUF8053 domain-containing protein</fullName>
    </recommendedName>
</protein>
<dbReference type="InterPro" id="IPR058366">
    <property type="entry name" value="DUF8053"/>
</dbReference>
<dbReference type="RefSeq" id="WP_004517846.1">
    <property type="nucleotide sequence ID" value="NZ_AOLQ01000065.1"/>
</dbReference>
<dbReference type="Pfam" id="PF26227">
    <property type="entry name" value="DUF8053"/>
    <property type="match status" value="1"/>
</dbReference>
<feature type="domain" description="DUF8053" evidence="2">
    <location>
        <begin position="4"/>
        <end position="61"/>
    </location>
</feature>
<comment type="caution">
    <text evidence="3">The sequence shown here is derived from an EMBL/GenBank/DDBJ whole genome shotgun (WGS) entry which is preliminary data.</text>
</comment>
<name>M0J245_HALVA</name>
<dbReference type="PATRIC" id="fig|662477.6.peg.2993"/>
<evidence type="ECO:0000256" key="1">
    <source>
        <dbReference type="SAM" id="MobiDB-lite"/>
    </source>
</evidence>